<keyword evidence="4" id="KW-1185">Reference proteome</keyword>
<dbReference type="SUPFAM" id="SSF56219">
    <property type="entry name" value="DNase I-like"/>
    <property type="match status" value="2"/>
</dbReference>
<dbReference type="Proteomes" id="UP000790347">
    <property type="component" value="Unassembled WGS sequence"/>
</dbReference>
<gene>
    <name evidence="3" type="ORF">DERF_000844</name>
</gene>
<feature type="compositionally biased region" description="Polar residues" evidence="1">
    <location>
        <begin position="17"/>
        <end position="27"/>
    </location>
</feature>
<dbReference type="InterPro" id="IPR000477">
    <property type="entry name" value="RT_dom"/>
</dbReference>
<feature type="compositionally biased region" description="Polar residues" evidence="1">
    <location>
        <begin position="50"/>
        <end position="59"/>
    </location>
</feature>
<feature type="compositionally biased region" description="Polar residues" evidence="1">
    <location>
        <begin position="786"/>
        <end position="795"/>
    </location>
</feature>
<dbReference type="Gene3D" id="3.60.10.10">
    <property type="entry name" value="Endonuclease/exonuclease/phosphatase"/>
    <property type="match status" value="2"/>
</dbReference>
<dbReference type="PANTHER" id="PTHR33481:SF1">
    <property type="entry name" value="ENDONUCLEASE_EXONUCLEASE_PHOSPHATASE DOMAIN-CONTAINING PROTEIN-RELATED"/>
    <property type="match status" value="1"/>
</dbReference>
<sequence length="1735" mass="195878">MPVLIGSPQGGSRKQPRPSTMGTGKKTITSRKTVKVNRPTNNNTDDDRSTFPSPTMSRASNDDERIDNGIIIDDDDQPMSHVEIATTSAQQNLNQQITVRQQQPVATIGSFAGGPIYNNVVSQYQPMSQFQAMTTASYQPPPFSQYGSTSYAYTPYQQLQIQQPHVSAPITTNHDLQNFNFVIPRQPQATSSNNRSYKISTAVKTPITTTISRCTTPIGDDNKQLAINDDLAFINDTLNMATDLKGNITTGNKHQVIDALTRALRLLAENMELKEQLNTAGKRKRYDTDMDPRDEVMDDDNEFVTKSEMKKYFGDIKRSINSLFTAMTNNKNDNNKNNNNQNKTMTFAEALKENRNTATPKHQTVVYLPDNEDTAVTRQTLAKLIQPAKEGIAMTDAKSLSKGKMIIDFKDEASKSKFDLLAKATKRLATEPPRKLSPTILLKGVRRDINKDEIPAMISSFNYPIAFYTETNGLDIKKLVAVVAERKNFRSERLINYSLSVDPKIREIIINELNGKIILDYSLVHAEDLSPLRQCFRCLGYNHKAAICQLKPEQQICFHCGLQHKFDDCPNKSFPPSCVNCRKSGIKDNGQHNSIKNQPNAQQVYIKIAQINCNKSPSAFQQFLSFCDKHKIDLALISEPPIRKNIPNIDKKYRPMYATNSSSSSIHQVSNSLTASSIDQVSSVWQTSSNHHASHHIHTMQQVSINQQLLNHLQTSTVHLVPNFNQVSTSSNVPVNYQVPSIHLPPSSAQQSTYAHTSHDQHVPITIQPQYDNHSNNSQSSNDQQTINVQQRSDNSSTSTSSHPVRSCIIILNPLISPIIISSLSNVDFLVIETNNFVIASVYSQPVESIETTIDNLNNLTIYAGNKRMLIGGDFNAKSTFWGPHNDDRGEQLLSAIIHNDLTLLNDGIKPTFDTTRGNQRLSSYIDLTIVSQNILDNISEWSTVKWNTNNVNWLGWSTAVGEKLRDFNISDNKINNIDNQQQLDLTIAILTNEDPTMPQPVRITTIPTNLSAASTPVPIPSSEPQNSGHMIFKTIEGTTDPVESTTKLVDTLFPNDDPNSDSDVQKSIRFSVNRWLQRNNNVSAPPPITIQELHNAIIKFKDGKAPGYDALASNDNVALISLDIRGAFDHAWHPFIIQQLIDYRAPKYLIKMMANYQKDRRICVNHGGVSCHKETNRGVVQGSMLGPLNWNIVINDLLAKNLGDDIKMQAYADDIAIVVSSKCKTYLPIKINNILRMAYDWGQKSKLTFSEAKTQIMYVTRRINRPIYSPVAMNNIVIEPVDQMKILGVIFDHRLDFRPHIQYAVTKAINVYRLVNGIARKTYGLSPRVLQLIHHSMIEPIITYGAVITCHATRYQHIINHLRKLLKPLAQKATKAYRTAPVVATSAIADFPPLDLLINLRATIVKSRVTKKYNYYDNEISVDIEEAQEPSINRHINFIVREPAVMTPSRIFIKSILTNRGIGAAFMAFIDNNRIAVKSFRLPTYGTLQQADLFTIKMAIEWTNINLGGRSTYILTNNIGTVQHLKRDDHRRKQSLANKIAATASNNITIMWTKVDRENQHYRKLKQVARRTGKFRNRRYDYEYIHLKVIKKIEYRNMLVKWDDKYRNDRFGSNIKNICHHVGDARQFSNLINRFLTHTLTGHGQFGCYLARFGISDDIACVCGFPVQDVTHLINDCPMTNRLRNDYRLATSRSTNPKSRIEITAIFFANIAIFADIHRNSIHQLRPPTLSRRV</sequence>
<feature type="domain" description="Reverse transcriptase" evidence="2">
    <location>
        <begin position="988"/>
        <end position="1292"/>
    </location>
</feature>
<evidence type="ECO:0000256" key="1">
    <source>
        <dbReference type="SAM" id="MobiDB-lite"/>
    </source>
</evidence>
<evidence type="ECO:0000313" key="3">
    <source>
        <dbReference type="EMBL" id="KAH9526782.1"/>
    </source>
</evidence>
<evidence type="ECO:0000313" key="4">
    <source>
        <dbReference type="Proteomes" id="UP000790347"/>
    </source>
</evidence>
<dbReference type="InterPro" id="IPR005135">
    <property type="entry name" value="Endo/exonuclease/phosphatase"/>
</dbReference>
<dbReference type="InterPro" id="IPR043502">
    <property type="entry name" value="DNA/RNA_pol_sf"/>
</dbReference>
<evidence type="ECO:0000259" key="2">
    <source>
        <dbReference type="PROSITE" id="PS50878"/>
    </source>
</evidence>
<comment type="caution">
    <text evidence="3">The sequence shown here is derived from an EMBL/GenBank/DDBJ whole genome shotgun (WGS) entry which is preliminary data.</text>
</comment>
<dbReference type="PROSITE" id="PS51450">
    <property type="entry name" value="LRR"/>
    <property type="match status" value="1"/>
</dbReference>
<dbReference type="PANTHER" id="PTHR33481">
    <property type="entry name" value="REVERSE TRANSCRIPTASE"/>
    <property type="match status" value="1"/>
</dbReference>
<dbReference type="SUPFAM" id="SSF56672">
    <property type="entry name" value="DNA/RNA polymerases"/>
    <property type="match status" value="1"/>
</dbReference>
<proteinExistence type="predicted"/>
<dbReference type="GO" id="GO:0003824">
    <property type="term" value="F:catalytic activity"/>
    <property type="evidence" value="ECO:0007669"/>
    <property type="project" value="InterPro"/>
</dbReference>
<dbReference type="InterPro" id="IPR001611">
    <property type="entry name" value="Leu-rich_rpt"/>
</dbReference>
<dbReference type="PROSITE" id="PS50878">
    <property type="entry name" value="RT_POL"/>
    <property type="match status" value="1"/>
</dbReference>
<feature type="region of interest" description="Disordered" evidence="1">
    <location>
        <begin position="738"/>
        <end position="802"/>
    </location>
</feature>
<dbReference type="Pfam" id="PF00078">
    <property type="entry name" value="RVT_1"/>
    <property type="match status" value="1"/>
</dbReference>
<dbReference type="InterPro" id="IPR036691">
    <property type="entry name" value="Endo/exonu/phosph_ase_sf"/>
</dbReference>
<dbReference type="EMBL" id="ASGP02000001">
    <property type="protein sequence ID" value="KAH9526782.1"/>
    <property type="molecule type" value="Genomic_DNA"/>
</dbReference>
<feature type="compositionally biased region" description="Polar residues" evidence="1">
    <location>
        <begin position="747"/>
        <end position="756"/>
    </location>
</feature>
<organism evidence="3 4">
    <name type="scientific">Dermatophagoides farinae</name>
    <name type="common">American house dust mite</name>
    <dbReference type="NCBI Taxonomy" id="6954"/>
    <lineage>
        <taxon>Eukaryota</taxon>
        <taxon>Metazoa</taxon>
        <taxon>Ecdysozoa</taxon>
        <taxon>Arthropoda</taxon>
        <taxon>Chelicerata</taxon>
        <taxon>Arachnida</taxon>
        <taxon>Acari</taxon>
        <taxon>Acariformes</taxon>
        <taxon>Sarcoptiformes</taxon>
        <taxon>Astigmata</taxon>
        <taxon>Psoroptidia</taxon>
        <taxon>Analgoidea</taxon>
        <taxon>Pyroglyphidae</taxon>
        <taxon>Dermatophagoidinae</taxon>
        <taxon>Dermatophagoides</taxon>
    </lineage>
</organism>
<reference evidence="3" key="1">
    <citation type="submission" date="2013-05" db="EMBL/GenBank/DDBJ databases">
        <authorList>
            <person name="Yim A.K.Y."/>
            <person name="Chan T.F."/>
            <person name="Ji K.M."/>
            <person name="Liu X.Y."/>
            <person name="Zhou J.W."/>
            <person name="Li R.Q."/>
            <person name="Yang K.Y."/>
            <person name="Li J."/>
            <person name="Li M."/>
            <person name="Law P.T.W."/>
            <person name="Wu Y.L."/>
            <person name="Cai Z.L."/>
            <person name="Qin H."/>
            <person name="Bao Y."/>
            <person name="Leung R.K.K."/>
            <person name="Ng P.K.S."/>
            <person name="Zou J."/>
            <person name="Zhong X.J."/>
            <person name="Ran P.X."/>
            <person name="Zhong N.S."/>
            <person name="Liu Z.G."/>
            <person name="Tsui S.K.W."/>
        </authorList>
    </citation>
    <scope>NUCLEOTIDE SEQUENCE</scope>
    <source>
        <strain evidence="3">Derf</strain>
        <tissue evidence="3">Whole organism</tissue>
    </source>
</reference>
<dbReference type="GO" id="GO:0071897">
    <property type="term" value="P:DNA biosynthetic process"/>
    <property type="evidence" value="ECO:0007669"/>
    <property type="project" value="UniProtKB-ARBA"/>
</dbReference>
<reference evidence="3" key="2">
    <citation type="journal article" date="2022" name="Res Sq">
        <title>Comparative Genomics Reveals Insights into the Divergent Evolution of Astigmatic Mites and Household Pest Adaptations.</title>
        <authorList>
            <person name="Xiong Q."/>
            <person name="Wan A.T.-Y."/>
            <person name="Liu X.-Y."/>
            <person name="Fung C.S.-H."/>
            <person name="Xiao X."/>
            <person name="Malainual N."/>
            <person name="Hou J."/>
            <person name="Wang L."/>
            <person name="Wang M."/>
            <person name="Yang K."/>
            <person name="Cui Y."/>
            <person name="Leung E."/>
            <person name="Nong W."/>
            <person name="Shin S.-K."/>
            <person name="Au S."/>
            <person name="Jeong K.Y."/>
            <person name="Chew F.T."/>
            <person name="Hui J."/>
            <person name="Leung T.F."/>
            <person name="Tungtrongchitr A."/>
            <person name="Zhong N."/>
            <person name="Liu Z."/>
            <person name="Tsui S."/>
        </authorList>
    </citation>
    <scope>NUCLEOTIDE SEQUENCE</scope>
    <source>
        <strain evidence="3">Derf</strain>
        <tissue evidence="3">Whole organism</tissue>
    </source>
</reference>
<accession>A0A922LAK2</accession>
<name>A0A922LAK2_DERFA</name>
<protein>
    <recommendedName>
        <fullName evidence="2">Reverse transcriptase domain-containing protein</fullName>
    </recommendedName>
</protein>
<feature type="compositionally biased region" description="Low complexity" evidence="1">
    <location>
        <begin position="770"/>
        <end position="785"/>
    </location>
</feature>
<feature type="region of interest" description="Disordered" evidence="1">
    <location>
        <begin position="1"/>
        <end position="77"/>
    </location>
</feature>
<dbReference type="Pfam" id="PF14529">
    <property type="entry name" value="Exo_endo_phos_2"/>
    <property type="match status" value="1"/>
</dbReference>